<evidence type="ECO:0000313" key="1">
    <source>
        <dbReference type="EMBL" id="MDZ5607949.1"/>
    </source>
</evidence>
<dbReference type="EMBL" id="JAXOVW010000024">
    <property type="protein sequence ID" value="MDZ5607949.1"/>
    <property type="molecule type" value="Genomic_DNA"/>
</dbReference>
<organism evidence="1 2">
    <name type="scientific">Bacillus bingmayongensis</name>
    <dbReference type="NCBI Taxonomy" id="1150157"/>
    <lineage>
        <taxon>Bacteria</taxon>
        <taxon>Bacillati</taxon>
        <taxon>Bacillota</taxon>
        <taxon>Bacilli</taxon>
        <taxon>Bacillales</taxon>
        <taxon>Bacillaceae</taxon>
        <taxon>Bacillus</taxon>
    </lineage>
</organism>
<protein>
    <recommendedName>
        <fullName evidence="3">GNAT family N-acetyltransferase</fullName>
    </recommendedName>
</protein>
<name>A0ABU5JWY3_9BACI</name>
<keyword evidence="2" id="KW-1185">Reference proteome</keyword>
<gene>
    <name evidence="1" type="ORF">U2I54_12770</name>
</gene>
<sequence>MRKSLLQIETERLIIRLFQEDDYNSWGEGAYYIYNWIIDTHHEVSGKFIDPSLGELDW</sequence>
<dbReference type="Proteomes" id="UP001291930">
    <property type="component" value="Unassembled WGS sequence"/>
</dbReference>
<evidence type="ECO:0008006" key="3">
    <source>
        <dbReference type="Google" id="ProtNLM"/>
    </source>
</evidence>
<dbReference type="RefSeq" id="WP_207995239.1">
    <property type="nucleotide sequence ID" value="NZ_JAXOVW010000024.1"/>
</dbReference>
<proteinExistence type="predicted"/>
<evidence type="ECO:0000313" key="2">
    <source>
        <dbReference type="Proteomes" id="UP001291930"/>
    </source>
</evidence>
<comment type="caution">
    <text evidence="1">The sequence shown here is derived from an EMBL/GenBank/DDBJ whole genome shotgun (WGS) entry which is preliminary data.</text>
</comment>
<reference evidence="2" key="1">
    <citation type="submission" date="2023-11" db="EMBL/GenBank/DDBJ databases">
        <title>Genome Sequence of Bacillus pseudomycoides stain BUPM19.</title>
        <authorList>
            <person name="Farhat A."/>
        </authorList>
    </citation>
    <scope>NUCLEOTIDE SEQUENCE [LARGE SCALE GENOMIC DNA]</scope>
    <source>
        <strain evidence="2">BUPM19</strain>
    </source>
</reference>
<accession>A0ABU5JWY3</accession>